<dbReference type="OrthoDB" id="10013054at2"/>
<name>S0G133_9BACT</name>
<gene>
    <name evidence="1" type="ORF">Dpo_5c00540</name>
    <name evidence="2" type="ORF">Dpo_5c00670</name>
    <name evidence="3" type="ORF">Dpo_5c00800</name>
</gene>
<dbReference type="AlphaFoldDB" id="S0G133"/>
<dbReference type="Proteomes" id="UP000014216">
    <property type="component" value="Unassembled WGS sequence"/>
</dbReference>
<dbReference type="EMBL" id="APJX01000005">
    <property type="protein sequence ID" value="EMS79144.1"/>
    <property type="molecule type" value="Genomic_DNA"/>
</dbReference>
<accession>S0G133</accession>
<evidence type="ECO:0000313" key="3">
    <source>
        <dbReference type="EMBL" id="EMS79157.1"/>
    </source>
</evidence>
<keyword evidence="4" id="KW-1185">Reference proteome</keyword>
<sequence>MIELKPYLYFQKALEFWIDETGTGYQKILSIGTEYGKSYISQLLNPERKKPIPFEAQVKIADACGYDYLSFLQIGKQLYEGEPPQDISQKIVSMDPAVEILNECIREAGVGDQLNDRQKQALLKIIRDELKSAEEKAKKDIKKFLNVLRK</sequence>
<organism evidence="2 4">
    <name type="scientific">Desulfotignum phosphitoxidans DSM 13687</name>
    <dbReference type="NCBI Taxonomy" id="1286635"/>
    <lineage>
        <taxon>Bacteria</taxon>
        <taxon>Pseudomonadati</taxon>
        <taxon>Thermodesulfobacteriota</taxon>
        <taxon>Desulfobacteria</taxon>
        <taxon>Desulfobacterales</taxon>
        <taxon>Desulfobacteraceae</taxon>
        <taxon>Desulfotignum</taxon>
    </lineage>
</organism>
<dbReference type="RefSeq" id="WP_006966232.1">
    <property type="nucleotide sequence ID" value="NZ_APJX01000005.1"/>
</dbReference>
<protein>
    <submittedName>
        <fullName evidence="2">Uncharacterized protein</fullName>
    </submittedName>
</protein>
<dbReference type="EMBL" id="APJX01000005">
    <property type="protein sequence ID" value="EMS79157.1"/>
    <property type="molecule type" value="Genomic_DNA"/>
</dbReference>
<comment type="caution">
    <text evidence="2">The sequence shown here is derived from an EMBL/GenBank/DDBJ whole genome shotgun (WGS) entry which is preliminary data.</text>
</comment>
<evidence type="ECO:0000313" key="2">
    <source>
        <dbReference type="EMBL" id="EMS79144.1"/>
    </source>
</evidence>
<evidence type="ECO:0000313" key="4">
    <source>
        <dbReference type="Proteomes" id="UP000014216"/>
    </source>
</evidence>
<reference evidence="2 4" key="1">
    <citation type="journal article" date="2013" name="Genome Announc.">
        <title>Draft Genome Sequence of Desulfotignum phosphitoxidans DSM 13687 Strain FiPS-3.</title>
        <authorList>
            <person name="Poehlein A."/>
            <person name="Daniel R."/>
            <person name="Simeonova D.D."/>
        </authorList>
    </citation>
    <scope>NUCLEOTIDE SEQUENCE [LARGE SCALE GENOMIC DNA]</scope>
    <source>
        <strain evidence="2 4">DSM 13687</strain>
    </source>
</reference>
<dbReference type="EMBL" id="APJX01000005">
    <property type="protein sequence ID" value="EMS79131.1"/>
    <property type="molecule type" value="Genomic_DNA"/>
</dbReference>
<evidence type="ECO:0000313" key="1">
    <source>
        <dbReference type="EMBL" id="EMS79131.1"/>
    </source>
</evidence>
<proteinExistence type="predicted"/>